<keyword evidence="3 7" id="KW-0560">Oxidoreductase</keyword>
<feature type="binding site" evidence="7">
    <location>
        <position position="303"/>
    </location>
    <ligand>
        <name>[4Fe-4S] cluster</name>
        <dbReference type="ChEBI" id="CHEBI:49883"/>
    </ligand>
</feature>
<name>A0ABV7MY09_9HYPH</name>
<evidence type="ECO:0000256" key="6">
    <source>
        <dbReference type="ARBA" id="ARBA00023229"/>
    </source>
</evidence>
<evidence type="ECO:0000256" key="5">
    <source>
        <dbReference type="ARBA" id="ARBA00023014"/>
    </source>
</evidence>
<dbReference type="EC" id="1.17.7.3" evidence="7"/>
<dbReference type="Gene3D" id="3.20.20.20">
    <property type="entry name" value="Dihydropteroate synthase-like"/>
    <property type="match status" value="1"/>
</dbReference>
<keyword evidence="1 7" id="KW-0004">4Fe-4S</keyword>
<evidence type="ECO:0000313" key="10">
    <source>
        <dbReference type="EMBL" id="MFC3325926.1"/>
    </source>
</evidence>
<dbReference type="PANTHER" id="PTHR30454:SF0">
    <property type="entry name" value="4-HYDROXY-3-METHYLBUT-2-EN-1-YL DIPHOSPHATE SYNTHASE (FERREDOXIN), CHLOROPLASTIC"/>
    <property type="match status" value="1"/>
</dbReference>
<dbReference type="Gene3D" id="3.30.413.10">
    <property type="entry name" value="Sulfite Reductase Hemoprotein, domain 1"/>
    <property type="match status" value="1"/>
</dbReference>
<dbReference type="InterPro" id="IPR016425">
    <property type="entry name" value="IspG_bac"/>
</dbReference>
<comment type="function">
    <text evidence="7">Converts 2C-methyl-D-erythritol 2,4-cyclodiphosphate (ME-2,4cPP) into 1-hydroxy-2-methyl-2-(E)-butenyl 4-diphosphate.</text>
</comment>
<dbReference type="InterPro" id="IPR058578">
    <property type="entry name" value="IspG_TIM"/>
</dbReference>
<comment type="similarity">
    <text evidence="7">Belongs to the IspG family.</text>
</comment>
<accession>A0ABV7MY09</accession>
<dbReference type="GO" id="GO:0046429">
    <property type="term" value="F:4-hydroxy-3-methylbut-2-en-1-yl diphosphate synthase activity (ferredoxin)"/>
    <property type="evidence" value="ECO:0007669"/>
    <property type="project" value="UniProtKB-EC"/>
</dbReference>
<dbReference type="Proteomes" id="UP001595648">
    <property type="component" value="Unassembled WGS sequence"/>
</dbReference>
<keyword evidence="11" id="KW-1185">Reference proteome</keyword>
<dbReference type="Pfam" id="PF26540">
    <property type="entry name" value="GcpE_C"/>
    <property type="match status" value="1"/>
</dbReference>
<organism evidence="10 11">
    <name type="scientific">Mesorhizobium cantuariense</name>
    <dbReference type="NCBI Taxonomy" id="1300275"/>
    <lineage>
        <taxon>Bacteria</taxon>
        <taxon>Pseudomonadati</taxon>
        <taxon>Pseudomonadota</taxon>
        <taxon>Alphaproteobacteria</taxon>
        <taxon>Hyphomicrobiales</taxon>
        <taxon>Phyllobacteriaceae</taxon>
        <taxon>Mesorhizobium</taxon>
    </lineage>
</organism>
<protein>
    <recommendedName>
        <fullName evidence="7">4-hydroxy-3-methylbut-2-en-1-yl diphosphate synthase (flavodoxin)</fullName>
        <ecNumber evidence="7">1.17.7.3</ecNumber>
    </recommendedName>
    <alternativeName>
        <fullName evidence="7">1-hydroxy-2-methyl-2-(E)-butenyl 4-diphosphate synthase</fullName>
    </alternativeName>
</protein>
<dbReference type="HAMAP" id="MF_00159">
    <property type="entry name" value="IspG"/>
    <property type="match status" value="1"/>
</dbReference>
<evidence type="ECO:0000256" key="4">
    <source>
        <dbReference type="ARBA" id="ARBA00023004"/>
    </source>
</evidence>
<dbReference type="InterPro" id="IPR011005">
    <property type="entry name" value="Dihydropteroate_synth-like_sf"/>
</dbReference>
<comment type="caution">
    <text evidence="10">The sequence shown here is derived from an EMBL/GenBank/DDBJ whole genome shotgun (WGS) entry which is preliminary data.</text>
</comment>
<dbReference type="NCBIfam" id="TIGR00612">
    <property type="entry name" value="ispG_gcpE"/>
    <property type="match status" value="1"/>
</dbReference>
<evidence type="ECO:0000256" key="3">
    <source>
        <dbReference type="ARBA" id="ARBA00023002"/>
    </source>
</evidence>
<feature type="domain" description="IspG TIM-barrel" evidence="8">
    <location>
        <begin position="17"/>
        <end position="284"/>
    </location>
</feature>
<dbReference type="InterPro" id="IPR058579">
    <property type="entry name" value="IspG_C"/>
</dbReference>
<comment type="pathway">
    <text evidence="7">Isoprenoid biosynthesis; isopentenyl diphosphate biosynthesis via DXP pathway; isopentenyl diphosphate from 1-deoxy-D-xylulose 5-phosphate: step 5/6.</text>
</comment>
<evidence type="ECO:0000256" key="2">
    <source>
        <dbReference type="ARBA" id="ARBA00022723"/>
    </source>
</evidence>
<dbReference type="SUPFAM" id="SSF56014">
    <property type="entry name" value="Nitrite and sulphite reductase 4Fe-4S domain-like"/>
    <property type="match status" value="1"/>
</dbReference>
<comment type="catalytic activity">
    <reaction evidence="7">
        <text>(2E)-4-hydroxy-3-methylbut-2-enyl diphosphate + oxidized [flavodoxin] + H2O + 2 H(+) = 2-C-methyl-D-erythritol 2,4-cyclic diphosphate + reduced [flavodoxin]</text>
        <dbReference type="Rhea" id="RHEA:43604"/>
        <dbReference type="Rhea" id="RHEA-COMP:10622"/>
        <dbReference type="Rhea" id="RHEA-COMP:10623"/>
        <dbReference type="ChEBI" id="CHEBI:15377"/>
        <dbReference type="ChEBI" id="CHEBI:15378"/>
        <dbReference type="ChEBI" id="CHEBI:57618"/>
        <dbReference type="ChEBI" id="CHEBI:58210"/>
        <dbReference type="ChEBI" id="CHEBI:58483"/>
        <dbReference type="ChEBI" id="CHEBI:128753"/>
        <dbReference type="EC" id="1.17.7.3"/>
    </reaction>
</comment>
<keyword evidence="6 7" id="KW-0414">Isoprene biosynthesis</keyword>
<dbReference type="Pfam" id="PF04551">
    <property type="entry name" value="GcpE"/>
    <property type="match status" value="1"/>
</dbReference>
<dbReference type="InterPro" id="IPR004588">
    <property type="entry name" value="IspG_bac-typ"/>
</dbReference>
<sequence length="417" mass="44676">MTGYFSSPFPRRTSVGVDVGGVVVGGGAPVVVQSMTNTDTADIDQTVAQVAALHRAGSEIVRITVDRDESAAAVPRIHERLLRLGINVPLVGDFHYIGHKLLADHPACAEALAKYRINPGNVGFKDKKDRQFAAIVEMAIRYDKPVRIGVNWGSLDQELLTRLMDDNQTKGFPLTAQQVMREAIVQSAILSAEMAEEIGLGREKIILSAKVSGVQDLIAVYTELATRSNHALHLGLTEAGMGSKGIVASSAAMGILLQQGIGDTIRISLTPEPNGDRTREVQVSQELLQTMGFRQFVPIVAACPGCGRTTSTVFQELAQNIQADLRKNMPVWREKYPGVENLKVAVMGCIVNGPGESKHADIGISLPGTGETPTAPVFVDGKKAATLRGPSIAADFEKMVVDYIEQRFGRGGKAAAE</sequence>
<keyword evidence="2 7" id="KW-0479">Metal-binding</keyword>
<feature type="binding site" evidence="7">
    <location>
        <position position="349"/>
    </location>
    <ligand>
        <name>[4Fe-4S] cluster</name>
        <dbReference type="ChEBI" id="CHEBI:49883"/>
    </ligand>
</feature>
<feature type="binding site" evidence="7">
    <location>
        <position position="306"/>
    </location>
    <ligand>
        <name>[4Fe-4S] cluster</name>
        <dbReference type="ChEBI" id="CHEBI:49883"/>
    </ligand>
</feature>
<reference evidence="11" key="1">
    <citation type="journal article" date="2019" name="Int. J. Syst. Evol. Microbiol.">
        <title>The Global Catalogue of Microorganisms (GCM) 10K type strain sequencing project: providing services to taxonomists for standard genome sequencing and annotation.</title>
        <authorList>
            <consortium name="The Broad Institute Genomics Platform"/>
            <consortium name="The Broad Institute Genome Sequencing Center for Infectious Disease"/>
            <person name="Wu L."/>
            <person name="Ma J."/>
        </authorList>
    </citation>
    <scope>NUCLEOTIDE SEQUENCE [LARGE SCALE GENOMIC DNA]</scope>
    <source>
        <strain evidence="11">ICMP 19515</strain>
    </source>
</reference>
<dbReference type="PIRSF" id="PIRSF004640">
    <property type="entry name" value="IspG"/>
    <property type="match status" value="1"/>
</dbReference>
<dbReference type="NCBIfam" id="NF001540">
    <property type="entry name" value="PRK00366.1"/>
    <property type="match status" value="1"/>
</dbReference>
<keyword evidence="5 7" id="KW-0411">Iron-sulfur</keyword>
<comment type="cofactor">
    <cofactor evidence="7">
        <name>[4Fe-4S] cluster</name>
        <dbReference type="ChEBI" id="CHEBI:49883"/>
    </cofactor>
    <text evidence="7">Binds 1 [4Fe-4S] cluster.</text>
</comment>
<dbReference type="EMBL" id="JBHRVD010000001">
    <property type="protein sequence ID" value="MFC3325926.1"/>
    <property type="molecule type" value="Genomic_DNA"/>
</dbReference>
<feature type="domain" description="IspG C-terminal" evidence="9">
    <location>
        <begin position="300"/>
        <end position="400"/>
    </location>
</feature>
<dbReference type="PANTHER" id="PTHR30454">
    <property type="entry name" value="4-HYDROXY-3-METHYLBUT-2-EN-1-YL DIPHOSPHATE SYNTHASE"/>
    <property type="match status" value="1"/>
</dbReference>
<evidence type="ECO:0000256" key="1">
    <source>
        <dbReference type="ARBA" id="ARBA00022485"/>
    </source>
</evidence>
<gene>
    <name evidence="7 10" type="primary">ispG</name>
    <name evidence="10" type="synonym">gcpE</name>
    <name evidence="10" type="ORF">ACFOJ9_29810</name>
</gene>
<proteinExistence type="inferred from homology"/>
<dbReference type="RefSeq" id="WP_378984305.1">
    <property type="nucleotide sequence ID" value="NZ_JBHRVD010000001.1"/>
</dbReference>
<feature type="binding site" evidence="7">
    <location>
        <position position="356"/>
    </location>
    <ligand>
        <name>[4Fe-4S] cluster</name>
        <dbReference type="ChEBI" id="CHEBI:49883"/>
    </ligand>
</feature>
<keyword evidence="4 7" id="KW-0408">Iron</keyword>
<evidence type="ECO:0000259" key="9">
    <source>
        <dbReference type="Pfam" id="PF26540"/>
    </source>
</evidence>
<evidence type="ECO:0000259" key="8">
    <source>
        <dbReference type="Pfam" id="PF04551"/>
    </source>
</evidence>
<dbReference type="InterPro" id="IPR045854">
    <property type="entry name" value="NO2/SO3_Rdtase_4Fe4S_sf"/>
</dbReference>
<evidence type="ECO:0000313" key="11">
    <source>
        <dbReference type="Proteomes" id="UP001595648"/>
    </source>
</evidence>
<evidence type="ECO:0000256" key="7">
    <source>
        <dbReference type="HAMAP-Rule" id="MF_00159"/>
    </source>
</evidence>